<comment type="caution">
    <text evidence="2">The sequence shown here is derived from an EMBL/GenBank/DDBJ whole genome shotgun (WGS) entry which is preliminary data.</text>
</comment>
<organism evidence="2 3">
    <name type="scientific">Plutella xylostella</name>
    <name type="common">Diamondback moth</name>
    <name type="synonym">Plutella maculipennis</name>
    <dbReference type="NCBI Taxonomy" id="51655"/>
    <lineage>
        <taxon>Eukaryota</taxon>
        <taxon>Metazoa</taxon>
        <taxon>Ecdysozoa</taxon>
        <taxon>Arthropoda</taxon>
        <taxon>Hexapoda</taxon>
        <taxon>Insecta</taxon>
        <taxon>Pterygota</taxon>
        <taxon>Neoptera</taxon>
        <taxon>Endopterygota</taxon>
        <taxon>Lepidoptera</taxon>
        <taxon>Glossata</taxon>
        <taxon>Ditrysia</taxon>
        <taxon>Yponomeutoidea</taxon>
        <taxon>Plutellidae</taxon>
        <taxon>Plutella</taxon>
    </lineage>
</organism>
<feature type="chain" id="PRO_5047205418" evidence="1">
    <location>
        <begin position="16"/>
        <end position="62"/>
    </location>
</feature>
<sequence>MVVLVVLAAVGAAWAVEVAPAAETESPRDLLLDALETAAEPDLDNDSSFWRWWKPWKNWKWG</sequence>
<gene>
    <name evidence="2" type="ORF">JYU34_002538</name>
</gene>
<dbReference type="EMBL" id="JAHIBW010000004">
    <property type="protein sequence ID" value="KAG7311495.1"/>
    <property type="molecule type" value="Genomic_DNA"/>
</dbReference>
<reference evidence="2 3" key="1">
    <citation type="submission" date="2021-06" db="EMBL/GenBank/DDBJ databases">
        <title>A haploid diamondback moth (Plutella xylostella L.) genome assembly resolves 31 chromosomes and identifies a diamide resistance mutation.</title>
        <authorList>
            <person name="Ward C.M."/>
            <person name="Perry K.D."/>
            <person name="Baker G."/>
            <person name="Powis K."/>
            <person name="Heckel D.G."/>
            <person name="Baxter S.W."/>
        </authorList>
    </citation>
    <scope>NUCLEOTIDE SEQUENCE [LARGE SCALE GENOMIC DNA]</scope>
    <source>
        <strain evidence="2 3">LV</strain>
        <tissue evidence="2">Single pupa</tissue>
    </source>
</reference>
<evidence type="ECO:0000313" key="2">
    <source>
        <dbReference type="EMBL" id="KAG7311495.1"/>
    </source>
</evidence>
<feature type="signal peptide" evidence="1">
    <location>
        <begin position="1"/>
        <end position="15"/>
    </location>
</feature>
<accession>A0ABQ7R2H5</accession>
<keyword evidence="1" id="KW-0732">Signal</keyword>
<keyword evidence="3" id="KW-1185">Reference proteome</keyword>
<proteinExistence type="predicted"/>
<evidence type="ECO:0000313" key="3">
    <source>
        <dbReference type="Proteomes" id="UP000823941"/>
    </source>
</evidence>
<name>A0ABQ7R2H5_PLUXY</name>
<evidence type="ECO:0000256" key="1">
    <source>
        <dbReference type="SAM" id="SignalP"/>
    </source>
</evidence>
<dbReference type="Proteomes" id="UP000823941">
    <property type="component" value="Chromosome 4"/>
</dbReference>
<protein>
    <submittedName>
        <fullName evidence="2">Uncharacterized protein</fullName>
    </submittedName>
</protein>